<evidence type="ECO:0000313" key="7">
    <source>
        <dbReference type="Proteomes" id="UP000663874"/>
    </source>
</evidence>
<dbReference type="PROSITE" id="PS50088">
    <property type="entry name" value="ANK_REPEAT"/>
    <property type="match status" value="5"/>
</dbReference>
<dbReference type="CDD" id="cd06257">
    <property type="entry name" value="DnaJ"/>
    <property type="match status" value="1"/>
</dbReference>
<dbReference type="AlphaFoldDB" id="A0A819BPV7"/>
<gene>
    <name evidence="6" type="ORF">FNK824_LOCUS15269</name>
    <name evidence="5" type="ORF">SEV965_LOCUS27609</name>
</gene>
<evidence type="ECO:0000313" key="5">
    <source>
        <dbReference type="EMBL" id="CAF1326801.1"/>
    </source>
</evidence>
<dbReference type="PANTHER" id="PTHR24166:SF48">
    <property type="entry name" value="PROTEIN VAPYRIN"/>
    <property type="match status" value="1"/>
</dbReference>
<dbReference type="SUPFAM" id="SSF46565">
    <property type="entry name" value="Chaperone J-domain"/>
    <property type="match status" value="1"/>
</dbReference>
<evidence type="ECO:0000259" key="4">
    <source>
        <dbReference type="PROSITE" id="PS50076"/>
    </source>
</evidence>
<reference evidence="6" key="1">
    <citation type="submission" date="2021-02" db="EMBL/GenBank/DDBJ databases">
        <authorList>
            <person name="Nowell W R."/>
        </authorList>
    </citation>
    <scope>NUCLEOTIDE SEQUENCE</scope>
</reference>
<dbReference type="Pfam" id="PF12796">
    <property type="entry name" value="Ank_2"/>
    <property type="match status" value="3"/>
</dbReference>
<dbReference type="InterPro" id="IPR001623">
    <property type="entry name" value="DnaJ_domain"/>
</dbReference>
<protein>
    <recommendedName>
        <fullName evidence="4">J domain-containing protein</fullName>
    </recommendedName>
</protein>
<feature type="repeat" description="ANK" evidence="3">
    <location>
        <begin position="386"/>
        <end position="418"/>
    </location>
</feature>
<dbReference type="EMBL" id="CAJNOU010002505">
    <property type="protein sequence ID" value="CAF1326801.1"/>
    <property type="molecule type" value="Genomic_DNA"/>
</dbReference>
<name>A0A819BPV7_9BILA</name>
<dbReference type="EMBL" id="CAJOBE010002197">
    <property type="protein sequence ID" value="CAF3805761.1"/>
    <property type="molecule type" value="Genomic_DNA"/>
</dbReference>
<dbReference type="InterPro" id="IPR050889">
    <property type="entry name" value="Dendritic_Spine_Reg/Scaffold"/>
</dbReference>
<feature type="repeat" description="ANK" evidence="3">
    <location>
        <begin position="112"/>
        <end position="144"/>
    </location>
</feature>
<dbReference type="PRINTS" id="PR01415">
    <property type="entry name" value="ANKYRIN"/>
</dbReference>
<dbReference type="PANTHER" id="PTHR24166">
    <property type="entry name" value="ROLLING PEBBLES, ISOFORM B"/>
    <property type="match status" value="1"/>
</dbReference>
<dbReference type="Proteomes" id="UP000663874">
    <property type="component" value="Unassembled WGS sequence"/>
</dbReference>
<evidence type="ECO:0000256" key="1">
    <source>
        <dbReference type="ARBA" id="ARBA00022737"/>
    </source>
</evidence>
<dbReference type="Gene3D" id="1.10.287.110">
    <property type="entry name" value="DnaJ domain"/>
    <property type="match status" value="1"/>
</dbReference>
<evidence type="ECO:0000256" key="2">
    <source>
        <dbReference type="ARBA" id="ARBA00023043"/>
    </source>
</evidence>
<dbReference type="SMART" id="SM00248">
    <property type="entry name" value="ANK"/>
    <property type="match status" value="6"/>
</dbReference>
<evidence type="ECO:0000313" key="6">
    <source>
        <dbReference type="EMBL" id="CAF3805761.1"/>
    </source>
</evidence>
<feature type="repeat" description="ANK" evidence="3">
    <location>
        <begin position="264"/>
        <end position="296"/>
    </location>
</feature>
<proteinExistence type="predicted"/>
<evidence type="ECO:0000256" key="3">
    <source>
        <dbReference type="PROSITE-ProRule" id="PRU00023"/>
    </source>
</evidence>
<dbReference type="Gene3D" id="1.25.40.20">
    <property type="entry name" value="Ankyrin repeat-containing domain"/>
    <property type="match status" value="3"/>
</dbReference>
<comment type="caution">
    <text evidence="6">The sequence shown here is derived from an EMBL/GenBank/DDBJ whole genome shotgun (WGS) entry which is preliminary data.</text>
</comment>
<organism evidence="6 7">
    <name type="scientific">Rotaria sordida</name>
    <dbReference type="NCBI Taxonomy" id="392033"/>
    <lineage>
        <taxon>Eukaryota</taxon>
        <taxon>Metazoa</taxon>
        <taxon>Spiralia</taxon>
        <taxon>Gnathifera</taxon>
        <taxon>Rotifera</taxon>
        <taxon>Eurotatoria</taxon>
        <taxon>Bdelloidea</taxon>
        <taxon>Philodinida</taxon>
        <taxon>Philodinidae</taxon>
        <taxon>Rotaria</taxon>
    </lineage>
</organism>
<dbReference type="InterPro" id="IPR002110">
    <property type="entry name" value="Ankyrin_rpt"/>
</dbReference>
<keyword evidence="2 3" id="KW-0040">ANK repeat</keyword>
<dbReference type="PROSITE" id="PS50076">
    <property type="entry name" value="DNAJ_2"/>
    <property type="match status" value="1"/>
</dbReference>
<dbReference type="Proteomes" id="UP000663889">
    <property type="component" value="Unassembled WGS sequence"/>
</dbReference>
<dbReference type="InterPro" id="IPR036770">
    <property type="entry name" value="Ankyrin_rpt-contain_sf"/>
</dbReference>
<keyword evidence="1" id="KW-0677">Repeat</keyword>
<sequence length="898" mass="103260">MATLNKTPYEILGVPENIDYVKLRIYYRQIIHDHKQNKISPEDFRCKVRAYEILSDYDKRKQYDSRKEWISDLPLIQYTTQQLAAEPALIAILNDRLRNANLTEINAQDSVTGHTTLYCAARAGNVAAVQFLTEQGAEPDLSQRTKSTALHVASFYGHADVVRCLLESGADYRISNVGNRTAQDEAINNDVECAFIELKKTPYVRAAANEIDWFSNNSLLEHIDEEYYSQRQTLLHCASKKGYFDLVRLFAETLSANMDIVDVNGNSALHLAAYGGHFEIVKYLVNQGCNSTLYNRWGLTAEQEGSKHGSNITNIFQSMRNRDMFEMAYKGIDWWFQYYFGTTSPDTTDSEGISLLYHACHHGQYTVAKWLLEHKANVNFQMRETPKNTSLHIAKYYGHVKIVELLLKYGANVTIKNDFNVTVFEEKFSEKVKQDIARKIYELLLQYRNNLKYHKLIDVHIYLDENQDDDDNDDPKVKIQLHYAATYDDLLYALPNYLKNEYNYFSIARRPLNFKKKETTVVSAVCHARYIKSKFIDTPLCLTLHKKPTNENNSHSYIHHDPKFDFYSFNKYFQTKGSITRFQLKPSTDKQMINVGDLTFTFSGDSIKDNIEFEVRTLLLDDTQMFRLPGCICLFETSLYEDTHKLLELPFVSMTSQPYARLYTLTIPTPYWFSCNTRRTRLPMLDGIHAFMQYISIIPIELTLPVDMIIAFTIEKPLISREQPVKCTCLVLQEHDSINFPDIAYHGTNISVVRSILVDGLVVPGTIVSDGKRVTRRNNHIRRSREAFNIANFADAIFLSPSVHYSSDPTYAVAFPYGDQQLLPVLECSVKKNGYSHFSCTVPKYTPHSNDNMQAIEWRILDPENIAINAVLFISTIDSLETTKRERITKLIASSSGT</sequence>
<feature type="repeat" description="ANK" evidence="3">
    <location>
        <begin position="145"/>
        <end position="177"/>
    </location>
</feature>
<feature type="repeat" description="ANK" evidence="3">
    <location>
        <begin position="351"/>
        <end position="383"/>
    </location>
</feature>
<dbReference type="PROSITE" id="PS50297">
    <property type="entry name" value="ANK_REP_REGION"/>
    <property type="match status" value="4"/>
</dbReference>
<feature type="domain" description="J" evidence="4">
    <location>
        <begin position="7"/>
        <end position="67"/>
    </location>
</feature>
<dbReference type="InterPro" id="IPR036869">
    <property type="entry name" value="J_dom_sf"/>
</dbReference>
<accession>A0A819BPV7</accession>
<dbReference type="SUPFAM" id="SSF48403">
    <property type="entry name" value="Ankyrin repeat"/>
    <property type="match status" value="1"/>
</dbReference>